<dbReference type="OrthoDB" id="8882621at2759"/>
<dbReference type="Proteomes" id="UP001148018">
    <property type="component" value="Unassembled WGS sequence"/>
</dbReference>
<dbReference type="InterPro" id="IPR039895">
    <property type="entry name" value="COBL-like"/>
</dbReference>
<evidence type="ECO:0000313" key="3">
    <source>
        <dbReference type="EMBL" id="KAJ3584305.1"/>
    </source>
</evidence>
<dbReference type="PANTHER" id="PTHR21557">
    <property type="entry name" value="CORDON-BLEU"/>
    <property type="match status" value="1"/>
</dbReference>
<evidence type="ECO:0000256" key="1">
    <source>
        <dbReference type="SAM" id="MobiDB-lite"/>
    </source>
</evidence>
<dbReference type="Gene3D" id="3.10.20.90">
    <property type="entry name" value="Phosphatidylinositol 3-kinase Catalytic Subunit, Chain A, domain 1"/>
    <property type="match status" value="1"/>
</dbReference>
<dbReference type="PANTHER" id="PTHR21557:SF2">
    <property type="entry name" value="CORDON-BLEU PROTEIN-LIKE 1"/>
    <property type="match status" value="1"/>
</dbReference>
<dbReference type="InterPro" id="IPR019025">
    <property type="entry name" value="Cordon-bleu_ubiquitin_domain"/>
</dbReference>
<feature type="non-terminal residue" evidence="3">
    <location>
        <position position="1"/>
    </location>
</feature>
<evidence type="ECO:0000313" key="4">
    <source>
        <dbReference type="Proteomes" id="UP001148018"/>
    </source>
</evidence>
<sequence>MEEQPGDGDPVEQNHSLSVVLPSGLQQTAVVHGSKPVMDVLVMLCARYRLNPSNHTVEVLTLNRNTVSFKPNSPIGSLEAHTVVLKLRGAGDRTRRPYVPEATVRLLVNYRRSHKTVVRVNPRVPLGDLVPAIGQKCEFRPESTVLLRDSAALEPLDLTRSLNDLGIRELYAKDTAGPVEDQQSPRKDKKRQENNGFLSLFRRKKDKDGRVFNGSVSQDLKEPLAVCASPTEVCSANAPAADTPKKRPAPRPPTTASRSVPHDRLRGLTSADSTLRRAKRRAPPPPSAANSHGRRPADTGESAEPAWEDPTRRKGMTTFTVVPSSKQRRYPEVDQGGPAVPPGGRNLPPRGDTGAGEDRPGDSDREIQSSAASDSSSSDEVVRGDDEAEAGGDSRTEATTTADGAPALHGREVDQPSPEPGSWMAQEDGERRGRRRKVVMGIKEEIQVQDNEGEGDVEEVRDEEVHDMKVKEAYKEEVKDEGVKVEGAQNEEIQKKEEKEYDG</sequence>
<evidence type="ECO:0000259" key="2">
    <source>
        <dbReference type="Pfam" id="PF09469"/>
    </source>
</evidence>
<keyword evidence="4" id="KW-1185">Reference proteome</keyword>
<reference evidence="3" key="1">
    <citation type="submission" date="2022-07" db="EMBL/GenBank/DDBJ databases">
        <title>Chromosome-level genome of Muraenolepis orangiensis.</title>
        <authorList>
            <person name="Kim J."/>
        </authorList>
    </citation>
    <scope>NUCLEOTIDE SEQUENCE</scope>
    <source>
        <strain evidence="3">KU_S4_2022</strain>
        <tissue evidence="3">Muscle</tissue>
    </source>
</reference>
<gene>
    <name evidence="3" type="ORF">NHX12_014801</name>
</gene>
<feature type="compositionally biased region" description="Basic and acidic residues" evidence="1">
    <location>
        <begin position="356"/>
        <end position="367"/>
    </location>
</feature>
<dbReference type="EMBL" id="JANIIK010000119">
    <property type="protein sequence ID" value="KAJ3584305.1"/>
    <property type="molecule type" value="Genomic_DNA"/>
</dbReference>
<name>A0A9Q0I3V2_9TELE</name>
<feature type="region of interest" description="Disordered" evidence="1">
    <location>
        <begin position="481"/>
        <end position="503"/>
    </location>
</feature>
<feature type="compositionally biased region" description="Acidic residues" evidence="1">
    <location>
        <begin position="451"/>
        <end position="462"/>
    </location>
</feature>
<feature type="domain" description="Cordon-bleu ubiquitin-like" evidence="2">
    <location>
        <begin position="96"/>
        <end position="176"/>
    </location>
</feature>
<feature type="compositionally biased region" description="Low complexity" evidence="1">
    <location>
        <begin position="369"/>
        <end position="379"/>
    </location>
</feature>
<dbReference type="GO" id="GO:0003785">
    <property type="term" value="F:actin monomer binding"/>
    <property type="evidence" value="ECO:0007669"/>
    <property type="project" value="InterPro"/>
</dbReference>
<comment type="caution">
    <text evidence="3">The sequence shown here is derived from an EMBL/GenBank/DDBJ whole genome shotgun (WGS) entry which is preliminary data.</text>
</comment>
<feature type="compositionally biased region" description="Basic and acidic residues" evidence="1">
    <location>
        <begin position="183"/>
        <end position="193"/>
    </location>
</feature>
<proteinExistence type="predicted"/>
<organism evidence="3 4">
    <name type="scientific">Muraenolepis orangiensis</name>
    <name type="common">Patagonian moray cod</name>
    <dbReference type="NCBI Taxonomy" id="630683"/>
    <lineage>
        <taxon>Eukaryota</taxon>
        <taxon>Metazoa</taxon>
        <taxon>Chordata</taxon>
        <taxon>Craniata</taxon>
        <taxon>Vertebrata</taxon>
        <taxon>Euteleostomi</taxon>
        <taxon>Actinopterygii</taxon>
        <taxon>Neopterygii</taxon>
        <taxon>Teleostei</taxon>
        <taxon>Neoteleostei</taxon>
        <taxon>Acanthomorphata</taxon>
        <taxon>Zeiogadaria</taxon>
        <taxon>Gadariae</taxon>
        <taxon>Gadiformes</taxon>
        <taxon>Muraenolepidoidei</taxon>
        <taxon>Muraenolepididae</taxon>
        <taxon>Muraenolepis</taxon>
    </lineage>
</organism>
<accession>A0A9Q0I3V2</accession>
<protein>
    <recommendedName>
        <fullName evidence="2">Cordon-bleu ubiquitin-like domain-containing protein</fullName>
    </recommendedName>
</protein>
<feature type="region of interest" description="Disordered" evidence="1">
    <location>
        <begin position="174"/>
        <end position="202"/>
    </location>
</feature>
<feature type="region of interest" description="Disordered" evidence="1">
    <location>
        <begin position="236"/>
        <end position="465"/>
    </location>
</feature>
<dbReference type="AlphaFoldDB" id="A0A9Q0I3V2"/>
<feature type="compositionally biased region" description="Basic and acidic residues" evidence="1">
    <location>
        <begin position="492"/>
        <end position="503"/>
    </location>
</feature>
<dbReference type="Pfam" id="PF09469">
    <property type="entry name" value="Cobl"/>
    <property type="match status" value="1"/>
</dbReference>